<dbReference type="Proteomes" id="UP000827872">
    <property type="component" value="Linkage Group LG08"/>
</dbReference>
<gene>
    <name evidence="1" type="ORF">K3G42_002109</name>
</gene>
<name>A0ACB8F712_9SAUR</name>
<dbReference type="EMBL" id="CM037621">
    <property type="protein sequence ID" value="KAH8001207.1"/>
    <property type="molecule type" value="Genomic_DNA"/>
</dbReference>
<protein>
    <submittedName>
        <fullName evidence="1">Uncharacterized protein</fullName>
    </submittedName>
</protein>
<proteinExistence type="predicted"/>
<organism evidence="1 2">
    <name type="scientific">Sphaerodactylus townsendi</name>
    <dbReference type="NCBI Taxonomy" id="933632"/>
    <lineage>
        <taxon>Eukaryota</taxon>
        <taxon>Metazoa</taxon>
        <taxon>Chordata</taxon>
        <taxon>Craniata</taxon>
        <taxon>Vertebrata</taxon>
        <taxon>Euteleostomi</taxon>
        <taxon>Lepidosauria</taxon>
        <taxon>Squamata</taxon>
        <taxon>Bifurcata</taxon>
        <taxon>Gekkota</taxon>
        <taxon>Sphaerodactylidae</taxon>
        <taxon>Sphaerodactylus</taxon>
    </lineage>
</organism>
<sequence length="111" mass="12436">MSETQLTDNPNQSQPNLAANGSPCAEGSGTQQPIPQRETSPERMKPSMREALGFWRVRVLTGDEQRLTDISEMELEENREARLVMTNSLRANKLHMRAHGEQMASLNEAVT</sequence>
<keyword evidence="2" id="KW-1185">Reference proteome</keyword>
<accession>A0ACB8F712</accession>
<evidence type="ECO:0000313" key="1">
    <source>
        <dbReference type="EMBL" id="KAH8001207.1"/>
    </source>
</evidence>
<reference evidence="1" key="1">
    <citation type="submission" date="2021-08" db="EMBL/GenBank/DDBJ databases">
        <title>The first chromosome-level gecko genome reveals the dynamic sex chromosomes of Neotropical dwarf geckos (Sphaerodactylidae: Sphaerodactylus).</title>
        <authorList>
            <person name="Pinto B.J."/>
            <person name="Keating S.E."/>
            <person name="Gamble T."/>
        </authorList>
    </citation>
    <scope>NUCLEOTIDE SEQUENCE</scope>
    <source>
        <strain evidence="1">TG3544</strain>
    </source>
</reference>
<evidence type="ECO:0000313" key="2">
    <source>
        <dbReference type="Proteomes" id="UP000827872"/>
    </source>
</evidence>
<comment type="caution">
    <text evidence="1">The sequence shown here is derived from an EMBL/GenBank/DDBJ whole genome shotgun (WGS) entry which is preliminary data.</text>
</comment>